<dbReference type="PANTHER" id="PTHR30461">
    <property type="entry name" value="DNA-INVERTASE FROM LAMBDOID PROPHAGE"/>
    <property type="match status" value="1"/>
</dbReference>
<sequence>MAKIRKIEPQMPLVKKRQRVAAYARVSRDTERLMHSVSAQISYYSNLIQHHPDWEYAGVYADTGISGTGIKERDEFQRMLADCENGKIDIILTKSISRFARNTVDLLATVRHLKAIGVEVRFEKEQINSFSGDGELMLSILASFAQEESRSISENCKWGIRKRFQSGEIGAANKHILGYQYDEDLKQYVVIPEEAEIVKRMFRLYLEKVSLRAICDELNDMGYRTINGMLFQEAAINSLLHNEIYAGDIRRQKCYIADPINKTKVKNQGELSQYYMADCHEAIIDRETYALVLQEFERRTAMLNPTYCFTGKIVCGMCGSPYTRKKSKVKGKTYVHWICRAKKEVGRTCKNHNFSEINLKKISVEILELEEFDEDIFTQQIEKITVLADGSLAFKFYEGRTKVWQKA</sequence>
<dbReference type="EMBL" id="FQZY01000007">
    <property type="protein sequence ID" value="SHJ35840.1"/>
    <property type="molecule type" value="Genomic_DNA"/>
</dbReference>
<dbReference type="OrthoDB" id="9769353at2"/>
<dbReference type="SUPFAM" id="SSF53041">
    <property type="entry name" value="Resolvase-like"/>
    <property type="match status" value="1"/>
</dbReference>
<evidence type="ECO:0000313" key="3">
    <source>
        <dbReference type="EMBL" id="SHJ35840.1"/>
    </source>
</evidence>
<dbReference type="Gene3D" id="3.90.1750.20">
    <property type="entry name" value="Putative Large Serine Recombinase, Chain B, Domain 2"/>
    <property type="match status" value="1"/>
</dbReference>
<keyword evidence="4" id="KW-1185">Reference proteome</keyword>
<protein>
    <submittedName>
        <fullName evidence="3">Site-specific DNA recombinase</fullName>
    </submittedName>
</protein>
<dbReference type="InterPro" id="IPR011109">
    <property type="entry name" value="DNA_bind_recombinase_dom"/>
</dbReference>
<organism evidence="3 4">
    <name type="scientific">Hespellia stercorisuis DSM 15480</name>
    <dbReference type="NCBI Taxonomy" id="1121950"/>
    <lineage>
        <taxon>Bacteria</taxon>
        <taxon>Bacillati</taxon>
        <taxon>Bacillota</taxon>
        <taxon>Clostridia</taxon>
        <taxon>Lachnospirales</taxon>
        <taxon>Lachnospiraceae</taxon>
        <taxon>Hespellia</taxon>
    </lineage>
</organism>
<dbReference type="CDD" id="cd00338">
    <property type="entry name" value="Ser_Recombinase"/>
    <property type="match status" value="1"/>
</dbReference>
<dbReference type="AlphaFoldDB" id="A0A1M6IN54"/>
<gene>
    <name evidence="3" type="ORF">SAMN02745243_00410</name>
</gene>
<dbReference type="PROSITE" id="PS51737">
    <property type="entry name" value="RECOMBINASE_DNA_BIND"/>
    <property type="match status" value="1"/>
</dbReference>
<evidence type="ECO:0000259" key="1">
    <source>
        <dbReference type="PROSITE" id="PS51736"/>
    </source>
</evidence>
<dbReference type="GO" id="GO:0003677">
    <property type="term" value="F:DNA binding"/>
    <property type="evidence" value="ECO:0007669"/>
    <property type="project" value="InterPro"/>
</dbReference>
<proteinExistence type="predicted"/>
<dbReference type="Pfam" id="PF07508">
    <property type="entry name" value="Recombinase"/>
    <property type="match status" value="1"/>
</dbReference>
<dbReference type="PROSITE" id="PS51736">
    <property type="entry name" value="RECOMBINASES_3"/>
    <property type="match status" value="1"/>
</dbReference>
<feature type="domain" description="Resolvase/invertase-type recombinase catalytic" evidence="1">
    <location>
        <begin position="19"/>
        <end position="167"/>
    </location>
</feature>
<dbReference type="Proteomes" id="UP000184301">
    <property type="component" value="Unassembled WGS sequence"/>
</dbReference>
<dbReference type="InterPro" id="IPR050639">
    <property type="entry name" value="SSR_resolvase"/>
</dbReference>
<dbReference type="InterPro" id="IPR036162">
    <property type="entry name" value="Resolvase-like_N_sf"/>
</dbReference>
<dbReference type="SMART" id="SM00857">
    <property type="entry name" value="Resolvase"/>
    <property type="match status" value="1"/>
</dbReference>
<dbReference type="InterPro" id="IPR025827">
    <property type="entry name" value="Zn_ribbon_recom_dom"/>
</dbReference>
<evidence type="ECO:0000259" key="2">
    <source>
        <dbReference type="PROSITE" id="PS51737"/>
    </source>
</evidence>
<accession>A0A1M6IN54</accession>
<dbReference type="Pfam" id="PF13408">
    <property type="entry name" value="Zn_ribbon_recom"/>
    <property type="match status" value="1"/>
</dbReference>
<dbReference type="Pfam" id="PF00239">
    <property type="entry name" value="Resolvase"/>
    <property type="match status" value="1"/>
</dbReference>
<dbReference type="InterPro" id="IPR006119">
    <property type="entry name" value="Resolv_N"/>
</dbReference>
<name>A0A1M6IN54_9FIRM</name>
<dbReference type="InterPro" id="IPR038109">
    <property type="entry name" value="DNA_bind_recomb_sf"/>
</dbReference>
<feature type="domain" description="Recombinase" evidence="2">
    <location>
        <begin position="176"/>
        <end position="302"/>
    </location>
</feature>
<dbReference type="Gene3D" id="3.40.50.1390">
    <property type="entry name" value="Resolvase, N-terminal catalytic domain"/>
    <property type="match status" value="1"/>
</dbReference>
<dbReference type="GO" id="GO:0000150">
    <property type="term" value="F:DNA strand exchange activity"/>
    <property type="evidence" value="ECO:0007669"/>
    <property type="project" value="InterPro"/>
</dbReference>
<dbReference type="RefSeq" id="WP_073104359.1">
    <property type="nucleotide sequence ID" value="NZ_FQZY01000007.1"/>
</dbReference>
<dbReference type="STRING" id="1121950.SAMN02745243_00410"/>
<dbReference type="PANTHER" id="PTHR30461:SF23">
    <property type="entry name" value="DNA RECOMBINASE-RELATED"/>
    <property type="match status" value="1"/>
</dbReference>
<reference evidence="3 4" key="1">
    <citation type="submission" date="2016-11" db="EMBL/GenBank/DDBJ databases">
        <authorList>
            <person name="Jaros S."/>
            <person name="Januszkiewicz K."/>
            <person name="Wedrychowicz H."/>
        </authorList>
    </citation>
    <scope>NUCLEOTIDE SEQUENCE [LARGE SCALE GENOMIC DNA]</scope>
    <source>
        <strain evidence="3 4">DSM 15480</strain>
    </source>
</reference>
<evidence type="ECO:0000313" key="4">
    <source>
        <dbReference type="Proteomes" id="UP000184301"/>
    </source>
</evidence>